<evidence type="ECO:0000313" key="3">
    <source>
        <dbReference type="Proteomes" id="UP000179807"/>
    </source>
</evidence>
<feature type="transmembrane region" description="Helical" evidence="1">
    <location>
        <begin position="158"/>
        <end position="176"/>
    </location>
</feature>
<dbReference type="GeneID" id="94836051"/>
<keyword evidence="1" id="KW-0472">Membrane</keyword>
<evidence type="ECO:0000256" key="1">
    <source>
        <dbReference type="SAM" id="Phobius"/>
    </source>
</evidence>
<dbReference type="Proteomes" id="UP000179807">
    <property type="component" value="Unassembled WGS sequence"/>
</dbReference>
<feature type="transmembrane region" description="Helical" evidence="1">
    <location>
        <begin position="80"/>
        <end position="113"/>
    </location>
</feature>
<organism evidence="2 3">
    <name type="scientific">Tritrichomonas foetus</name>
    <dbReference type="NCBI Taxonomy" id="1144522"/>
    <lineage>
        <taxon>Eukaryota</taxon>
        <taxon>Metamonada</taxon>
        <taxon>Parabasalia</taxon>
        <taxon>Tritrichomonadida</taxon>
        <taxon>Tritrichomonadidae</taxon>
        <taxon>Tritrichomonas</taxon>
    </lineage>
</organism>
<keyword evidence="1" id="KW-1133">Transmembrane helix</keyword>
<name>A0A1J4KHH1_9EUKA</name>
<dbReference type="RefSeq" id="XP_068363528.1">
    <property type="nucleotide sequence ID" value="XM_068501347.1"/>
</dbReference>
<keyword evidence="3" id="KW-1185">Reference proteome</keyword>
<dbReference type="EMBL" id="MLAK01000613">
    <property type="protein sequence ID" value="OHT10392.1"/>
    <property type="molecule type" value="Genomic_DNA"/>
</dbReference>
<dbReference type="AlphaFoldDB" id="A0A1J4KHH1"/>
<protein>
    <submittedName>
        <fullName evidence="2">Uncharacterized protein</fullName>
    </submittedName>
</protein>
<gene>
    <name evidence="2" type="ORF">TRFO_20356</name>
</gene>
<evidence type="ECO:0000313" key="2">
    <source>
        <dbReference type="EMBL" id="OHT10392.1"/>
    </source>
</evidence>
<proteinExistence type="predicted"/>
<reference evidence="2" key="1">
    <citation type="submission" date="2016-10" db="EMBL/GenBank/DDBJ databases">
        <authorList>
            <person name="Benchimol M."/>
            <person name="Almeida L.G."/>
            <person name="Vasconcelos A.T."/>
            <person name="Perreira-Neves A."/>
            <person name="Rosa I.A."/>
            <person name="Tasca T."/>
            <person name="Bogo M.R."/>
            <person name="de Souza W."/>
        </authorList>
    </citation>
    <scope>NUCLEOTIDE SEQUENCE [LARGE SCALE GENOMIC DNA]</scope>
    <source>
        <strain evidence="2">K</strain>
    </source>
</reference>
<feature type="transmembrane region" description="Helical" evidence="1">
    <location>
        <begin position="40"/>
        <end position="60"/>
    </location>
</feature>
<keyword evidence="1" id="KW-0812">Transmembrane</keyword>
<dbReference type="VEuPathDB" id="TrichDB:TRFO_20356"/>
<feature type="transmembrane region" description="Helical" evidence="1">
    <location>
        <begin position="12"/>
        <end position="33"/>
    </location>
</feature>
<accession>A0A1J4KHH1</accession>
<comment type="caution">
    <text evidence="2">The sequence shown here is derived from an EMBL/GenBank/DDBJ whole genome shotgun (WGS) entry which is preliminary data.</text>
</comment>
<sequence length="233" mass="26838">MDGNNQIDPEAAVIIVVSSVGSIIGVITLLFFMSNAFYNFNCWFFVISLLSQLFCLYIDYKSNKRHTAPKPIQFNPHFHNALVFACFALTSTTSILYIFDGIILHLYQLSIFFPIKEVKKTLSQLTESKSMKNILNYVEILVVPELFLWLIVNHTFGILVSFITYIVLISMFSYVVSHEAREIWVKIYSIIRKQYRNNTGVLKSIFEVIVSICDFFSNASHQLYKAPPLKTVF</sequence>